<dbReference type="EMBL" id="JAHZSV010000067">
    <property type="protein sequence ID" value="MBW8202039.1"/>
    <property type="molecule type" value="Genomic_DNA"/>
</dbReference>
<reference evidence="2 3" key="1">
    <citation type="submission" date="2021-08" db="EMBL/GenBank/DDBJ databases">
        <title>Muricauda profundi sp. nov., a marine bacterium isolated from deep seawater of the Mariana Trench.</title>
        <authorList>
            <person name="Wei Y."/>
        </authorList>
    </citation>
    <scope>NUCLEOTIDE SEQUENCE [LARGE SCALE GENOMIC DNA]</scope>
    <source>
        <strain evidence="2 3">W52</strain>
    </source>
</reference>
<evidence type="ECO:0000313" key="2">
    <source>
        <dbReference type="EMBL" id="MBW8202039.1"/>
    </source>
</evidence>
<keyword evidence="1" id="KW-1133">Transmembrane helix</keyword>
<evidence type="ECO:0000313" key="3">
    <source>
        <dbReference type="Proteomes" id="UP001196136"/>
    </source>
</evidence>
<protein>
    <submittedName>
        <fullName evidence="2">Uncharacterized protein</fullName>
    </submittedName>
</protein>
<proteinExistence type="predicted"/>
<evidence type="ECO:0000256" key="1">
    <source>
        <dbReference type="SAM" id="Phobius"/>
    </source>
</evidence>
<name>A0ABS7EYF7_9FLAO</name>
<organism evidence="2 3">
    <name type="scientific">Flagellimonas abyssi</name>
    <dbReference type="NCBI Taxonomy" id="2864871"/>
    <lineage>
        <taxon>Bacteria</taxon>
        <taxon>Pseudomonadati</taxon>
        <taxon>Bacteroidota</taxon>
        <taxon>Flavobacteriia</taxon>
        <taxon>Flavobacteriales</taxon>
        <taxon>Flavobacteriaceae</taxon>
        <taxon>Flagellimonas</taxon>
    </lineage>
</organism>
<dbReference type="RefSeq" id="WP_220115303.1">
    <property type="nucleotide sequence ID" value="NZ_JAHZSV010000067.1"/>
</dbReference>
<keyword evidence="1" id="KW-0472">Membrane</keyword>
<sequence length="349" mass="39567">MKKGKTAVKLLGTSSLGMGLVIALFLSSERQVHRNNAFTRRIPPHAIAKKFDLDLGYNSYYIAGYDNNNLYLGNGTAAFHVLQIDLKSLDTTHIRLHVNNQKLQFRNVQISVLQPYFFLFDGTVPIVLRGHLGDWSIQDSNMSPVFFDKAIPIGKTELVCRTFDTDSQSITLGSFHFDTNALASLEPEILEKQIDGVFDVDGAMTSTPDHSLLLYSYYYRNEFIVLDSHLNIIKRQNTLDTVTKAQIEVTSLKEGPISEMLAPPVIINNSSSLEGSRVYIISNRLGKYENMDILKQASILDVYDWKKGTYEFSTYLHKTEREKIREIKVVDNLLYALVGNSLSVYELRH</sequence>
<keyword evidence="1" id="KW-0812">Transmembrane</keyword>
<gene>
    <name evidence="2" type="ORF">K1F36_19620</name>
</gene>
<accession>A0ABS7EYF7</accession>
<feature type="transmembrane region" description="Helical" evidence="1">
    <location>
        <begin position="7"/>
        <end position="26"/>
    </location>
</feature>
<dbReference type="Proteomes" id="UP001196136">
    <property type="component" value="Unassembled WGS sequence"/>
</dbReference>
<keyword evidence="3" id="KW-1185">Reference proteome</keyword>
<comment type="caution">
    <text evidence="2">The sequence shown here is derived from an EMBL/GenBank/DDBJ whole genome shotgun (WGS) entry which is preliminary data.</text>
</comment>